<keyword evidence="1" id="KW-0732">Signal</keyword>
<protein>
    <recommendedName>
        <fullName evidence="2">Septum formation-related domain-containing protein</fullName>
    </recommendedName>
</protein>
<reference evidence="3 4" key="1">
    <citation type="submission" date="2019-09" db="EMBL/GenBank/DDBJ databases">
        <title>Phylogeny of genus Pseudoclavibacter and closely related genus.</title>
        <authorList>
            <person name="Li Y."/>
        </authorList>
    </citation>
    <scope>NUCLEOTIDE SEQUENCE [LARGE SCALE GENOMIC DNA]</scope>
    <source>
        <strain evidence="3 4">KCTC 13959</strain>
    </source>
</reference>
<evidence type="ECO:0000313" key="4">
    <source>
        <dbReference type="Proteomes" id="UP000433493"/>
    </source>
</evidence>
<dbReference type="OrthoDB" id="4266126at2"/>
<dbReference type="InterPro" id="IPR026004">
    <property type="entry name" value="Septum_form"/>
</dbReference>
<accession>A0A7J5BBL0</accession>
<gene>
    <name evidence="3" type="ORF">F8O05_06495</name>
</gene>
<evidence type="ECO:0000313" key="3">
    <source>
        <dbReference type="EMBL" id="KAB1643530.1"/>
    </source>
</evidence>
<dbReference type="EMBL" id="WBKB01000003">
    <property type="protein sequence ID" value="KAB1643530.1"/>
    <property type="molecule type" value="Genomic_DNA"/>
</dbReference>
<dbReference type="Proteomes" id="UP000433493">
    <property type="component" value="Unassembled WGS sequence"/>
</dbReference>
<dbReference type="Pfam" id="PF13845">
    <property type="entry name" value="Septum_form"/>
    <property type="match status" value="1"/>
</dbReference>
<feature type="chain" id="PRO_5038919126" description="Septum formation-related domain-containing protein" evidence="1">
    <location>
        <begin position="24"/>
        <end position="144"/>
    </location>
</feature>
<organism evidence="3 4">
    <name type="scientific">Gulosibacter chungangensis</name>
    <dbReference type="NCBI Taxonomy" id="979746"/>
    <lineage>
        <taxon>Bacteria</taxon>
        <taxon>Bacillati</taxon>
        <taxon>Actinomycetota</taxon>
        <taxon>Actinomycetes</taxon>
        <taxon>Micrococcales</taxon>
        <taxon>Microbacteriaceae</taxon>
        <taxon>Gulosibacter</taxon>
    </lineage>
</organism>
<dbReference type="AlphaFoldDB" id="A0A7J5BBL0"/>
<feature type="signal peptide" evidence="1">
    <location>
        <begin position="1"/>
        <end position="23"/>
    </location>
</feature>
<dbReference type="PROSITE" id="PS51257">
    <property type="entry name" value="PROKAR_LIPOPROTEIN"/>
    <property type="match status" value="1"/>
</dbReference>
<feature type="domain" description="Septum formation-related" evidence="2">
    <location>
        <begin position="38"/>
        <end position="134"/>
    </location>
</feature>
<keyword evidence="4" id="KW-1185">Reference proteome</keyword>
<sequence>MKKSLLALALLPGLALLSGCAAPADEAEPIAIFHTEVGQCLNPDQDQTAAFIVPCDQPHLFEVTAVHPIEVADYPGDETIQTLVDETCPDAFFDYTGQAAAASTEWGSVAFAPRGSDWEEQDQRNIVCAVTSLDGEPASGSAKE</sequence>
<evidence type="ECO:0000259" key="2">
    <source>
        <dbReference type="Pfam" id="PF13845"/>
    </source>
</evidence>
<evidence type="ECO:0000256" key="1">
    <source>
        <dbReference type="SAM" id="SignalP"/>
    </source>
</evidence>
<name>A0A7J5BBL0_9MICO</name>
<dbReference type="RefSeq" id="WP_158051945.1">
    <property type="nucleotide sequence ID" value="NZ_WBKB01000003.1"/>
</dbReference>
<proteinExistence type="predicted"/>
<comment type="caution">
    <text evidence="3">The sequence shown here is derived from an EMBL/GenBank/DDBJ whole genome shotgun (WGS) entry which is preliminary data.</text>
</comment>